<evidence type="ECO:0000259" key="1">
    <source>
        <dbReference type="PROSITE" id="PS50943"/>
    </source>
</evidence>
<dbReference type="InterPro" id="IPR001387">
    <property type="entry name" value="Cro/C1-type_HTH"/>
</dbReference>
<dbReference type="GeneID" id="69802246"/>
<protein>
    <submittedName>
        <fullName evidence="2">Helix-turn-helix domain-containing protein</fullName>
    </submittedName>
</protein>
<dbReference type="SUPFAM" id="SSF47413">
    <property type="entry name" value="lambda repressor-like DNA-binding domains"/>
    <property type="match status" value="1"/>
</dbReference>
<evidence type="ECO:0000313" key="2">
    <source>
        <dbReference type="EMBL" id="KRM45014.1"/>
    </source>
</evidence>
<dbReference type="PROSITE" id="PS50943">
    <property type="entry name" value="HTH_CROC1"/>
    <property type="match status" value="1"/>
</dbReference>
<organism evidence="2 3">
    <name type="scientific">Lentilactobacillus parabuchneri DSM 5707 = NBRC 107865</name>
    <dbReference type="NCBI Taxonomy" id="1423784"/>
    <lineage>
        <taxon>Bacteria</taxon>
        <taxon>Bacillati</taxon>
        <taxon>Bacillota</taxon>
        <taxon>Bacilli</taxon>
        <taxon>Lactobacillales</taxon>
        <taxon>Lactobacillaceae</taxon>
        <taxon>Lentilactobacillus</taxon>
    </lineage>
</organism>
<dbReference type="PATRIC" id="fig|1423784.4.peg.1276"/>
<dbReference type="InterPro" id="IPR010982">
    <property type="entry name" value="Lambda_DNA-bd_dom_sf"/>
</dbReference>
<proteinExistence type="predicted"/>
<reference evidence="2 3" key="1">
    <citation type="journal article" date="2015" name="Genome Announc.">
        <title>Expanding the biotechnology potential of lactobacilli through comparative genomics of 213 strains and associated genera.</title>
        <authorList>
            <person name="Sun Z."/>
            <person name="Harris H.M."/>
            <person name="McCann A."/>
            <person name="Guo C."/>
            <person name="Argimon S."/>
            <person name="Zhang W."/>
            <person name="Yang X."/>
            <person name="Jeffery I.B."/>
            <person name="Cooney J.C."/>
            <person name="Kagawa T.F."/>
            <person name="Liu W."/>
            <person name="Song Y."/>
            <person name="Salvetti E."/>
            <person name="Wrobel A."/>
            <person name="Rasinkangas P."/>
            <person name="Parkhill J."/>
            <person name="Rea M.C."/>
            <person name="O'Sullivan O."/>
            <person name="Ritari J."/>
            <person name="Douillard F.P."/>
            <person name="Paul Ross R."/>
            <person name="Yang R."/>
            <person name="Briner A.E."/>
            <person name="Felis G.E."/>
            <person name="de Vos W.M."/>
            <person name="Barrangou R."/>
            <person name="Klaenhammer T.R."/>
            <person name="Caufield P.W."/>
            <person name="Cui Y."/>
            <person name="Zhang H."/>
            <person name="O'Toole P.W."/>
        </authorList>
    </citation>
    <scope>NUCLEOTIDE SEQUENCE [LARGE SCALE GENOMIC DNA]</scope>
    <source>
        <strain evidence="2 3">DSM 5707</strain>
    </source>
</reference>
<dbReference type="CDD" id="cd00093">
    <property type="entry name" value="HTH_XRE"/>
    <property type="match status" value="1"/>
</dbReference>
<sequence length="181" mass="21200">MSKITIKSKVSEYDPFSDQRIDYQEITLNESVTIRKLNFINQHTYLVQDGKSPENPQNYEVPFDDPDVNLKSDYCVYRDKVGFLSPEHIKKIRQKLNFSLRETSAILGISYSTLSEIENGVILQSEIQDNLLRMLLHPYFLVKIIEDHKQLIQLKLGPNGYQQIINKIHAQQNWDDDKLQM</sequence>
<gene>
    <name evidence="2" type="ORF">FC51_GL001261</name>
</gene>
<dbReference type="Proteomes" id="UP000051957">
    <property type="component" value="Unassembled WGS sequence"/>
</dbReference>
<dbReference type="Pfam" id="PF01381">
    <property type="entry name" value="HTH_3"/>
    <property type="match status" value="1"/>
</dbReference>
<name>A0A0R1YZR6_9LACO</name>
<dbReference type="EMBL" id="AZGK01000021">
    <property type="protein sequence ID" value="KRM45014.1"/>
    <property type="molecule type" value="Genomic_DNA"/>
</dbReference>
<dbReference type="AlphaFoldDB" id="A0A0R1YZR6"/>
<dbReference type="RefSeq" id="WP_057910361.1">
    <property type="nucleotide sequence ID" value="NZ_AZGK01000021.1"/>
</dbReference>
<dbReference type="GO" id="GO:0003677">
    <property type="term" value="F:DNA binding"/>
    <property type="evidence" value="ECO:0007669"/>
    <property type="project" value="InterPro"/>
</dbReference>
<comment type="caution">
    <text evidence="2">The sequence shown here is derived from an EMBL/GenBank/DDBJ whole genome shotgun (WGS) entry which is preliminary data.</text>
</comment>
<accession>A0A0R1YZR6</accession>
<dbReference type="Gene3D" id="1.10.260.40">
    <property type="entry name" value="lambda repressor-like DNA-binding domains"/>
    <property type="match status" value="1"/>
</dbReference>
<feature type="domain" description="HTH cro/C1-type" evidence="1">
    <location>
        <begin position="89"/>
        <end position="120"/>
    </location>
</feature>
<evidence type="ECO:0000313" key="3">
    <source>
        <dbReference type="Proteomes" id="UP000051957"/>
    </source>
</evidence>